<gene>
    <name evidence="2" type="primary">ubiG_2</name>
    <name evidence="1" type="synonym">ubiG_1</name>
    <name evidence="1" type="ORF">Lbir_0007</name>
    <name evidence="2" type="ORF">NCTC12437_01842</name>
</gene>
<keyword evidence="2" id="KW-0808">Transferase</keyword>
<evidence type="ECO:0000313" key="4">
    <source>
        <dbReference type="Proteomes" id="UP000255066"/>
    </source>
</evidence>
<dbReference type="SUPFAM" id="SSF53335">
    <property type="entry name" value="S-adenosyl-L-methionine-dependent methyltransferases"/>
    <property type="match status" value="1"/>
</dbReference>
<dbReference type="GO" id="GO:0061542">
    <property type="term" value="F:3-demethylubiquinol 3-O-methyltransferase activity"/>
    <property type="evidence" value="ECO:0007669"/>
    <property type="project" value="UniProtKB-EC"/>
</dbReference>
<name>A0A378IIR1_9GAMM</name>
<reference evidence="2 4" key="2">
    <citation type="submission" date="2018-06" db="EMBL/GenBank/DDBJ databases">
        <authorList>
            <consortium name="Pathogen Informatics"/>
            <person name="Doyle S."/>
        </authorList>
    </citation>
    <scope>NUCLEOTIDE SEQUENCE [LARGE SCALE GENOMIC DNA]</scope>
    <source>
        <strain evidence="2 4">NCTC12437</strain>
    </source>
</reference>
<dbReference type="InterPro" id="IPR029063">
    <property type="entry name" value="SAM-dependent_MTases_sf"/>
</dbReference>
<dbReference type="GO" id="GO:0032259">
    <property type="term" value="P:methylation"/>
    <property type="evidence" value="ECO:0007669"/>
    <property type="project" value="UniProtKB-KW"/>
</dbReference>
<dbReference type="Proteomes" id="UP000054735">
    <property type="component" value="Unassembled WGS sequence"/>
</dbReference>
<proteinExistence type="predicted"/>
<sequence length="292" mass="33707">MNNKNNFSCWLCGSRLLFLKRQGVSPESLASSDFAVTDAHYGTSLSIYQCKNCDFLFCPEAQKINDYYSSMEDKAYEESQAPRQIQARKLLEVIRQYKKKGSFLDIGAGIGILVGEALKYGYEASGIELSQWFVERAKANNLPIFLGSFPNASTDQQYDVITLIDVLEHVQNPLQLMADISAYLSKDGITVIVTPDVSSIAAKLLNKKWWHYRIAHISYFNRRTLLLAAENSNLEIIQWERPSWYFSMDYLLDRLNNYLPFAARLARLTWFKQRIIPLNLRDSWMIIARRKK</sequence>
<evidence type="ECO:0000313" key="3">
    <source>
        <dbReference type="Proteomes" id="UP000054735"/>
    </source>
</evidence>
<keyword evidence="2" id="KW-0830">Ubiquinone</keyword>
<keyword evidence="3" id="KW-1185">Reference proteome</keyword>
<dbReference type="Gene3D" id="3.40.50.150">
    <property type="entry name" value="Vaccinia Virus protein VP39"/>
    <property type="match status" value="1"/>
</dbReference>
<dbReference type="Proteomes" id="UP000255066">
    <property type="component" value="Unassembled WGS sequence"/>
</dbReference>
<dbReference type="PANTHER" id="PTHR43861:SF6">
    <property type="entry name" value="METHYLTRANSFERASE TYPE 11"/>
    <property type="match status" value="1"/>
</dbReference>
<dbReference type="STRING" id="28083.Lbir_0007"/>
<dbReference type="PANTHER" id="PTHR43861">
    <property type="entry name" value="TRANS-ACONITATE 2-METHYLTRANSFERASE-RELATED"/>
    <property type="match status" value="1"/>
</dbReference>
<accession>A0A378IIR1</accession>
<evidence type="ECO:0000313" key="1">
    <source>
        <dbReference type="EMBL" id="KTC75938.1"/>
    </source>
</evidence>
<keyword evidence="2" id="KW-0489">Methyltransferase</keyword>
<protein>
    <submittedName>
        <fullName evidence="2">3-demethylubiquinone-9 3-methyltransferase</fullName>
        <ecNumber evidence="2">2.1.1.64</ecNumber>
    </submittedName>
</protein>
<dbReference type="RefSeq" id="WP_058522140.1">
    <property type="nucleotide sequence ID" value="NZ_CAAAHV010000029.1"/>
</dbReference>
<dbReference type="EC" id="2.1.1.64" evidence="2"/>
<dbReference type="Pfam" id="PF13489">
    <property type="entry name" value="Methyltransf_23"/>
    <property type="match status" value="1"/>
</dbReference>
<dbReference type="EMBL" id="UGNW01000001">
    <property type="protein sequence ID" value="STX32064.1"/>
    <property type="molecule type" value="Genomic_DNA"/>
</dbReference>
<dbReference type="EMBL" id="LNXT01000001">
    <property type="protein sequence ID" value="KTC75938.1"/>
    <property type="molecule type" value="Genomic_DNA"/>
</dbReference>
<evidence type="ECO:0000313" key="2">
    <source>
        <dbReference type="EMBL" id="STX32064.1"/>
    </source>
</evidence>
<reference evidence="1 3" key="1">
    <citation type="submission" date="2015-11" db="EMBL/GenBank/DDBJ databases">
        <title>Genomic analysis of 38 Legionella species identifies large and diverse effector repertoires.</title>
        <authorList>
            <person name="Burstein D."/>
            <person name="Amaro F."/>
            <person name="Zusman T."/>
            <person name="Lifshitz Z."/>
            <person name="Cohen O."/>
            <person name="Gilbert J.A."/>
            <person name="Pupko T."/>
            <person name="Shuman H.A."/>
            <person name="Segal G."/>
        </authorList>
    </citation>
    <scope>NUCLEOTIDE SEQUENCE [LARGE SCALE GENOMIC DNA]</scope>
    <source>
        <strain evidence="1 3">CDC#1407-AL-14</strain>
    </source>
</reference>
<dbReference type="CDD" id="cd02440">
    <property type="entry name" value="AdoMet_MTases"/>
    <property type="match status" value="1"/>
</dbReference>
<dbReference type="AlphaFoldDB" id="A0A378IIR1"/>
<organism evidence="2 4">
    <name type="scientific">Legionella birminghamensis</name>
    <dbReference type="NCBI Taxonomy" id="28083"/>
    <lineage>
        <taxon>Bacteria</taxon>
        <taxon>Pseudomonadati</taxon>
        <taxon>Pseudomonadota</taxon>
        <taxon>Gammaproteobacteria</taxon>
        <taxon>Legionellales</taxon>
        <taxon>Legionellaceae</taxon>
        <taxon>Legionella</taxon>
    </lineage>
</organism>
<dbReference type="OrthoDB" id="9815644at2"/>